<organism evidence="1 2">
    <name type="scientific">Metabacillus rhizolycopersici</name>
    <dbReference type="NCBI Taxonomy" id="2875709"/>
    <lineage>
        <taxon>Bacteria</taxon>
        <taxon>Bacillati</taxon>
        <taxon>Bacillota</taxon>
        <taxon>Bacilli</taxon>
        <taxon>Bacillales</taxon>
        <taxon>Bacillaceae</taxon>
        <taxon>Metabacillus</taxon>
    </lineage>
</organism>
<keyword evidence="2" id="KW-1185">Reference proteome</keyword>
<sequence>MGKGRIRVEERIKVETDEEIFEAKLLDEKNIRKDQRKVKEKNK</sequence>
<accession>A0ABS7UM51</accession>
<protein>
    <submittedName>
        <fullName evidence="1">YhdX family protein</fullName>
    </submittedName>
</protein>
<dbReference type="EMBL" id="JAIQUM010000002">
    <property type="protein sequence ID" value="MBZ5748944.1"/>
    <property type="molecule type" value="Genomic_DNA"/>
</dbReference>
<reference evidence="1" key="1">
    <citation type="submission" date="2024-05" db="EMBL/GenBank/DDBJ databases">
        <title>Metabacillus sp. nov., isolated from the rhizosphere soil of tomato plants.</title>
        <authorList>
            <person name="Ma R."/>
        </authorList>
    </citation>
    <scope>NUCLEOTIDE SEQUENCE</scope>
    <source>
        <strain evidence="1">DBTR6</strain>
    </source>
</reference>
<proteinExistence type="predicted"/>
<dbReference type="Pfam" id="PF17444">
    <property type="entry name" value="YhdX"/>
    <property type="match status" value="1"/>
</dbReference>
<dbReference type="RefSeq" id="WP_224136249.1">
    <property type="nucleotide sequence ID" value="NZ_JAIQUM010000002.1"/>
</dbReference>
<gene>
    <name evidence="1" type="ORF">K9V48_01420</name>
</gene>
<dbReference type="InterPro" id="IPR035384">
    <property type="entry name" value="YhdX-like"/>
</dbReference>
<name>A0ABS7UM51_9BACI</name>
<evidence type="ECO:0000313" key="1">
    <source>
        <dbReference type="EMBL" id="MBZ5748944.1"/>
    </source>
</evidence>
<evidence type="ECO:0000313" key="2">
    <source>
        <dbReference type="Proteomes" id="UP001165287"/>
    </source>
</evidence>
<dbReference type="Proteomes" id="UP001165287">
    <property type="component" value="Unassembled WGS sequence"/>
</dbReference>
<comment type="caution">
    <text evidence="1">The sequence shown here is derived from an EMBL/GenBank/DDBJ whole genome shotgun (WGS) entry which is preliminary data.</text>
</comment>